<feature type="chain" id="PRO_5047434849" description="Tail fiber protein" evidence="1">
    <location>
        <begin position="27"/>
        <end position="328"/>
    </location>
</feature>
<evidence type="ECO:0000313" key="2">
    <source>
        <dbReference type="EMBL" id="CAH0995386.1"/>
    </source>
</evidence>
<comment type="caution">
    <text evidence="2">The sequence shown here is derived from an EMBL/GenBank/DDBJ whole genome shotgun (WGS) entry which is preliminary data.</text>
</comment>
<name>A0ABN8ER66_9BACT</name>
<accession>A0ABN8ER66</accession>
<dbReference type="RefSeq" id="WP_238805940.1">
    <property type="nucleotide sequence ID" value="NZ_CAKLPY010000001.1"/>
</dbReference>
<sequence>MKVLFTPRIYVLASMLMLLSLLSANAQQAKKISLQGFLKDANGKAVADGQQSITFKLYTQEAGGTAEWTEDQTVNVFGGVYSTHLGKTVPLENLNWGASTYYVGVTVQGTELTPRTELTFAPYSLGSPKAQEVVCSGAVGDIKHSILNPTQFAAVNGNCWVPMDGRALAATDKLRQITSMTNVPKGGGVFIRSQEFAGDTNIDDDRDVNSPIATFQNEAFRSHAHTATLDFSGNTSSDGNHRHNNRLNGGANGVGGWKEATDAWDPAKLGMRVTNRSAGDLLWIQELMDYAGTHYHTFSGKTSGDTKNSGGNETRPDNLNFWVYIRIN</sequence>
<keyword evidence="3" id="KW-1185">Reference proteome</keyword>
<evidence type="ECO:0000313" key="3">
    <source>
        <dbReference type="Proteomes" id="UP000837932"/>
    </source>
</evidence>
<evidence type="ECO:0008006" key="4">
    <source>
        <dbReference type="Google" id="ProtNLM"/>
    </source>
</evidence>
<dbReference type="EMBL" id="CAKLPY010000001">
    <property type="protein sequence ID" value="CAH0995386.1"/>
    <property type="molecule type" value="Genomic_DNA"/>
</dbReference>
<gene>
    <name evidence="2" type="ORF">EMA8858_01507</name>
</gene>
<proteinExistence type="predicted"/>
<dbReference type="Proteomes" id="UP000837932">
    <property type="component" value="Unassembled WGS sequence"/>
</dbReference>
<evidence type="ECO:0000256" key="1">
    <source>
        <dbReference type="SAM" id="SignalP"/>
    </source>
</evidence>
<keyword evidence="1" id="KW-0732">Signal</keyword>
<organism evidence="2 3">
    <name type="scientific">Emticicia aquatica</name>
    <dbReference type="NCBI Taxonomy" id="1681835"/>
    <lineage>
        <taxon>Bacteria</taxon>
        <taxon>Pseudomonadati</taxon>
        <taxon>Bacteroidota</taxon>
        <taxon>Cytophagia</taxon>
        <taxon>Cytophagales</taxon>
        <taxon>Leadbetterellaceae</taxon>
        <taxon>Emticicia</taxon>
    </lineage>
</organism>
<protein>
    <recommendedName>
        <fullName evidence="4">Tail fiber protein</fullName>
    </recommendedName>
</protein>
<reference evidence="2" key="1">
    <citation type="submission" date="2021-12" db="EMBL/GenBank/DDBJ databases">
        <authorList>
            <person name="Rodrigo-Torres L."/>
            <person name="Arahal R. D."/>
            <person name="Lucena T."/>
        </authorList>
    </citation>
    <scope>NUCLEOTIDE SEQUENCE</scope>
    <source>
        <strain evidence="2">CECT 8858</strain>
    </source>
</reference>
<feature type="signal peptide" evidence="1">
    <location>
        <begin position="1"/>
        <end position="26"/>
    </location>
</feature>